<dbReference type="RefSeq" id="WP_187777841.1">
    <property type="nucleotide sequence ID" value="NZ_JACTUZ010000017.1"/>
</dbReference>
<feature type="chain" id="PRO_5046500821" description="Thioesterase domain-containing protein" evidence="1">
    <location>
        <begin position="40"/>
        <end position="230"/>
    </location>
</feature>
<comment type="caution">
    <text evidence="2">The sequence shown here is derived from an EMBL/GenBank/DDBJ whole genome shotgun (WGS) entry which is preliminary data.</text>
</comment>
<evidence type="ECO:0000313" key="3">
    <source>
        <dbReference type="Proteomes" id="UP000603940"/>
    </source>
</evidence>
<evidence type="ECO:0008006" key="4">
    <source>
        <dbReference type="Google" id="ProtNLM"/>
    </source>
</evidence>
<dbReference type="EMBL" id="JACTUZ010000017">
    <property type="protein sequence ID" value="MBC9176691.1"/>
    <property type="molecule type" value="Genomic_DNA"/>
</dbReference>
<name>A0ABR7R4N7_9PROT</name>
<sequence>MMPREAMKGVVVTGRYRAARPRALLLAALAFLATLPACASLVPDFQEAPQPTAEPDVGRVVLFTGLNWSGESHRATGTDALAQEIRRAGVPGNIYRPGEWARAADDLLALEPRPAAIAVYGYSAGGPAAARFARRLGEAGIQVETMVLLEAWGSAEVACSVRLAIQYRLEQGDALSPARPQCTQVRNELIDADLADGLGHLSVAVDPDVMRLVMQQLVRDGEVRRRAARR</sequence>
<dbReference type="Proteomes" id="UP000603940">
    <property type="component" value="Unassembled WGS sequence"/>
</dbReference>
<accession>A0ABR7R4N7</accession>
<organism evidence="2 3">
    <name type="scientific">Pseudoroseomonas ludipueritiae</name>
    <dbReference type="NCBI Taxonomy" id="198093"/>
    <lineage>
        <taxon>Bacteria</taxon>
        <taxon>Pseudomonadati</taxon>
        <taxon>Pseudomonadota</taxon>
        <taxon>Alphaproteobacteria</taxon>
        <taxon>Acetobacterales</taxon>
        <taxon>Acetobacteraceae</taxon>
        <taxon>Pseudoroseomonas</taxon>
    </lineage>
</organism>
<proteinExistence type="predicted"/>
<reference evidence="2 3" key="1">
    <citation type="journal article" date="2009" name="Int. J. Syst. Evol. Microbiol.">
        <title>Transfer of Teichococcus ludipueritiae and Muricoccus roseus to the genus Roseomonas, as Roseomonas ludipueritiae comb. nov. and Roseomonas rosea comb. nov., respectively, and emended description of the genus Roseomonas.</title>
        <authorList>
            <person name="Sanchez-Porro C."/>
            <person name="Gallego V."/>
            <person name="Busse H.J."/>
            <person name="Kampfer P."/>
            <person name="Ventosa A."/>
        </authorList>
    </citation>
    <scope>NUCLEOTIDE SEQUENCE [LARGE SCALE GENOMIC DNA]</scope>
    <source>
        <strain evidence="2 3">DSM 14915</strain>
    </source>
</reference>
<feature type="signal peptide" evidence="1">
    <location>
        <begin position="1"/>
        <end position="39"/>
    </location>
</feature>
<dbReference type="Gene3D" id="3.40.50.1820">
    <property type="entry name" value="alpha/beta hydrolase"/>
    <property type="match status" value="1"/>
</dbReference>
<dbReference type="InterPro" id="IPR029058">
    <property type="entry name" value="AB_hydrolase_fold"/>
</dbReference>
<evidence type="ECO:0000256" key="1">
    <source>
        <dbReference type="SAM" id="SignalP"/>
    </source>
</evidence>
<gene>
    <name evidence="2" type="ORF">IBL25_07010</name>
</gene>
<evidence type="ECO:0000313" key="2">
    <source>
        <dbReference type="EMBL" id="MBC9176691.1"/>
    </source>
</evidence>
<protein>
    <recommendedName>
        <fullName evidence="4">Thioesterase domain-containing protein</fullName>
    </recommendedName>
</protein>
<dbReference type="SUPFAM" id="SSF53474">
    <property type="entry name" value="alpha/beta-Hydrolases"/>
    <property type="match status" value="1"/>
</dbReference>
<keyword evidence="1" id="KW-0732">Signal</keyword>
<keyword evidence="3" id="KW-1185">Reference proteome</keyword>